<keyword evidence="8 13" id="KW-0067">ATP-binding</keyword>
<dbReference type="Pfam" id="PF19335">
    <property type="entry name" value="HMBD"/>
    <property type="match status" value="1"/>
</dbReference>
<evidence type="ECO:0000256" key="2">
    <source>
        <dbReference type="ARBA" id="ARBA00006024"/>
    </source>
</evidence>
<feature type="transmembrane region" description="Helical" evidence="13">
    <location>
        <begin position="105"/>
        <end position="126"/>
    </location>
</feature>
<keyword evidence="3 13" id="KW-1003">Cell membrane</keyword>
<dbReference type="Gene3D" id="3.40.50.1000">
    <property type="entry name" value="HAD superfamily/HAD-like"/>
    <property type="match status" value="1"/>
</dbReference>
<dbReference type="InterPro" id="IPR027256">
    <property type="entry name" value="P-typ_ATPase_IB"/>
</dbReference>
<dbReference type="Pfam" id="PF00122">
    <property type="entry name" value="E1-E2_ATPase"/>
    <property type="match status" value="1"/>
</dbReference>
<keyword evidence="7" id="KW-0406">Ion transport</keyword>
<dbReference type="EMBL" id="JABEMA010000006">
    <property type="protein sequence ID" value="NNH21736.1"/>
    <property type="molecule type" value="Genomic_DNA"/>
</dbReference>
<dbReference type="PRINTS" id="PR00119">
    <property type="entry name" value="CATATPASE"/>
</dbReference>
<reference evidence="17 18" key="1">
    <citation type="submission" date="2020-05" db="EMBL/GenBank/DDBJ databases">
        <title>MicrobeNet Type strains.</title>
        <authorList>
            <person name="Nicholson A.C."/>
        </authorList>
    </citation>
    <scope>NUCLEOTIDE SEQUENCE [LARGE SCALE GENOMIC DNA]</scope>
    <source>
        <strain evidence="17 18">JCM 14547</strain>
    </source>
</reference>
<comment type="subcellular location">
    <subcellularLocation>
        <location evidence="1">Cell membrane</location>
        <topology evidence="1">Multi-pass membrane protein</topology>
    </subcellularLocation>
</comment>
<keyword evidence="7" id="KW-0187">Copper transport</keyword>
<evidence type="ECO:0000256" key="4">
    <source>
        <dbReference type="ARBA" id="ARBA00022692"/>
    </source>
</evidence>
<keyword evidence="7" id="KW-0813">Transport</keyword>
<evidence type="ECO:0000256" key="1">
    <source>
        <dbReference type="ARBA" id="ARBA00004651"/>
    </source>
</evidence>
<dbReference type="InterPro" id="IPR045800">
    <property type="entry name" value="HMBD"/>
</dbReference>
<evidence type="ECO:0000313" key="18">
    <source>
        <dbReference type="Proteomes" id="UP000555552"/>
    </source>
</evidence>
<proteinExistence type="inferred from homology"/>
<dbReference type="Gene3D" id="3.40.1110.10">
    <property type="entry name" value="Calcium-transporting ATPase, cytoplasmic domain N"/>
    <property type="match status" value="1"/>
</dbReference>
<dbReference type="NCBIfam" id="TIGR01525">
    <property type="entry name" value="ATPase-IB_hvy"/>
    <property type="match status" value="1"/>
</dbReference>
<protein>
    <submittedName>
        <fullName evidence="17">Copper-translocating P-type ATPase</fullName>
    </submittedName>
</protein>
<feature type="domain" description="Heavy metal binding" evidence="16">
    <location>
        <begin position="61"/>
        <end position="86"/>
    </location>
</feature>
<name>A0A849BQA9_9ACTN</name>
<evidence type="ECO:0000256" key="11">
    <source>
        <dbReference type="ARBA" id="ARBA00023008"/>
    </source>
</evidence>
<dbReference type="InterPro" id="IPR023299">
    <property type="entry name" value="ATPase_P-typ_cyto_dom_N"/>
</dbReference>
<dbReference type="RefSeq" id="WP_171201595.1">
    <property type="nucleotide sequence ID" value="NZ_BAAANP010000015.1"/>
</dbReference>
<dbReference type="SUPFAM" id="SSF56784">
    <property type="entry name" value="HAD-like"/>
    <property type="match status" value="1"/>
</dbReference>
<dbReference type="GO" id="GO:0005507">
    <property type="term" value="F:copper ion binding"/>
    <property type="evidence" value="ECO:0007669"/>
    <property type="project" value="TreeGrafter"/>
</dbReference>
<feature type="domain" description="P-type ATPase A" evidence="15">
    <location>
        <begin position="245"/>
        <end position="345"/>
    </location>
</feature>
<dbReference type="InterPro" id="IPR036412">
    <property type="entry name" value="HAD-like_sf"/>
</dbReference>
<dbReference type="SFLD" id="SFLDF00027">
    <property type="entry name" value="p-type_atpase"/>
    <property type="match status" value="1"/>
</dbReference>
<dbReference type="Gene3D" id="2.70.150.10">
    <property type="entry name" value="Calcium-transporting ATPase, cytoplasmic transduction domain A"/>
    <property type="match status" value="1"/>
</dbReference>
<dbReference type="InterPro" id="IPR001757">
    <property type="entry name" value="P_typ_ATPase"/>
</dbReference>
<keyword evidence="11" id="KW-0186">Copper</keyword>
<evidence type="ECO:0000259" key="15">
    <source>
        <dbReference type="Pfam" id="PF00122"/>
    </source>
</evidence>
<dbReference type="SUPFAM" id="SSF81653">
    <property type="entry name" value="Calcium ATPase, transduction domain A"/>
    <property type="match status" value="1"/>
</dbReference>
<keyword evidence="5 13" id="KW-0479">Metal-binding</keyword>
<feature type="transmembrane region" description="Helical" evidence="13">
    <location>
        <begin position="138"/>
        <end position="157"/>
    </location>
</feature>
<feature type="transmembrane region" description="Helical" evidence="13">
    <location>
        <begin position="362"/>
        <end position="384"/>
    </location>
</feature>
<evidence type="ECO:0000256" key="14">
    <source>
        <dbReference type="SAM" id="MobiDB-lite"/>
    </source>
</evidence>
<dbReference type="PANTHER" id="PTHR43520">
    <property type="entry name" value="ATP7, ISOFORM B"/>
    <property type="match status" value="1"/>
</dbReference>
<comment type="similarity">
    <text evidence="2 13">Belongs to the cation transport ATPase (P-type) (TC 3.A.3) family. Type IB subfamily.</text>
</comment>
<dbReference type="InterPro" id="IPR008250">
    <property type="entry name" value="ATPase_P-typ_transduc_dom_A_sf"/>
</dbReference>
<evidence type="ECO:0000256" key="6">
    <source>
        <dbReference type="ARBA" id="ARBA00022741"/>
    </source>
</evidence>
<feature type="transmembrane region" description="Helical" evidence="13">
    <location>
        <begin position="390"/>
        <end position="413"/>
    </location>
</feature>
<feature type="transmembrane region" description="Helical" evidence="13">
    <location>
        <begin position="716"/>
        <end position="735"/>
    </location>
</feature>
<keyword evidence="12 13" id="KW-0472">Membrane</keyword>
<dbReference type="AlphaFoldDB" id="A0A849BQA9"/>
<keyword evidence="10 13" id="KW-1133">Transmembrane helix</keyword>
<dbReference type="InterPro" id="IPR023214">
    <property type="entry name" value="HAD_sf"/>
</dbReference>
<dbReference type="PANTHER" id="PTHR43520:SF8">
    <property type="entry name" value="P-TYPE CU(+) TRANSPORTER"/>
    <property type="match status" value="1"/>
</dbReference>
<comment type="caution">
    <text evidence="17">The sequence shown here is derived from an EMBL/GenBank/DDBJ whole genome shotgun (WGS) entry which is preliminary data.</text>
</comment>
<dbReference type="Pfam" id="PF00702">
    <property type="entry name" value="Hydrolase"/>
    <property type="match status" value="1"/>
</dbReference>
<evidence type="ECO:0000313" key="17">
    <source>
        <dbReference type="EMBL" id="NNH21736.1"/>
    </source>
</evidence>
<dbReference type="NCBIfam" id="TIGR01494">
    <property type="entry name" value="ATPase_P-type"/>
    <property type="match status" value="2"/>
</dbReference>
<dbReference type="InterPro" id="IPR023298">
    <property type="entry name" value="ATPase_P-typ_TM_dom_sf"/>
</dbReference>
<evidence type="ECO:0000256" key="10">
    <source>
        <dbReference type="ARBA" id="ARBA00022989"/>
    </source>
</evidence>
<evidence type="ECO:0000256" key="12">
    <source>
        <dbReference type="ARBA" id="ARBA00023136"/>
    </source>
</evidence>
<keyword evidence="9" id="KW-1278">Translocase</keyword>
<sequence length="770" mass="78225">MALRRRGTGARPTTEEPGTSIPPRGIVVGMSSTQLVPGPGQAHGRRHRGASPGTGAAVQHTCPMHPEVRQQGPGSCPICGMALEPVTVSADDGPSPELADMTRRLWVAVALTVPVVVLEMGSHLVPAVHDLVPPAVSVWMQLALATPVVLWAGWPFFVRGWASVRSRNLNMFTLVALGTGVALAFSVVAVLTPGIFPAAFRGPGGTVDVYFEPAAVITALVLLGQVLELRAREQTSGAVRALLDLTPPTARRVEADGSEHDVDLADVAVGDLVRVRPGEKVPVDGTVVQGRASVDESMVTGESMPVTKSEGDAVIGGTLAAGGGLLVRAGAVGGDTVLARVVDLVSAAQRSRAPIQATVDKVAAVFVPVVIAVAVAAFVVWALVGPDPALAHALVAAVSVLIIACPCALGLATPMSVMVGVGRAAGAGVLVKDAQAMQQLQRVDTVVVDKTGTLTQGRPQLTGVQVHGDADPTQVLVLAAALERSSEHPLAHAVVTAADAGSGGGVGGVGAGRSLPAVEDFTAPAGRGVSGLVEGHRVLVGSARHLREHDVDPTPVQELAEGVRAGGATAVLVAVDGTPAAVLAIADPVRQTTAEALSVLRAEGVEVVMLTGDAEATAAAVAGQVGIDRFEAEVTPERKHEVVRELREQGHVVAMVGDGVNDAPALAAADVGVAVGTGTDVALESAGITLLQADLTALVRARRLSRATMGNIRQNLVFAFVYNGAGIPIAAGVLYPATGLLLSPVIAAAAMALSSVSVITNALRLRTTRA</sequence>
<dbReference type="GO" id="GO:0005886">
    <property type="term" value="C:plasma membrane"/>
    <property type="evidence" value="ECO:0007669"/>
    <property type="project" value="UniProtKB-SubCell"/>
</dbReference>
<organism evidence="17 18">
    <name type="scientific">Pseudokineococcus marinus</name>
    <dbReference type="NCBI Taxonomy" id="351215"/>
    <lineage>
        <taxon>Bacteria</taxon>
        <taxon>Bacillati</taxon>
        <taxon>Actinomycetota</taxon>
        <taxon>Actinomycetes</taxon>
        <taxon>Kineosporiales</taxon>
        <taxon>Kineosporiaceae</taxon>
        <taxon>Pseudokineococcus</taxon>
    </lineage>
</organism>
<evidence type="ECO:0000256" key="7">
    <source>
        <dbReference type="ARBA" id="ARBA00022796"/>
    </source>
</evidence>
<evidence type="ECO:0000256" key="8">
    <source>
        <dbReference type="ARBA" id="ARBA00022840"/>
    </source>
</evidence>
<gene>
    <name evidence="17" type="ORF">HLB09_01255</name>
</gene>
<feature type="transmembrane region" description="Helical" evidence="13">
    <location>
        <begin position="169"/>
        <end position="190"/>
    </location>
</feature>
<dbReference type="GO" id="GO:0005524">
    <property type="term" value="F:ATP binding"/>
    <property type="evidence" value="ECO:0007669"/>
    <property type="project" value="UniProtKB-UniRule"/>
</dbReference>
<dbReference type="GO" id="GO:0043682">
    <property type="term" value="F:P-type divalent copper transporter activity"/>
    <property type="evidence" value="ECO:0007669"/>
    <property type="project" value="TreeGrafter"/>
</dbReference>
<feature type="transmembrane region" description="Helical" evidence="13">
    <location>
        <begin position="741"/>
        <end position="763"/>
    </location>
</feature>
<dbReference type="FunFam" id="2.70.150.10:FF:000020">
    <property type="entry name" value="Copper-exporting P-type ATPase A"/>
    <property type="match status" value="1"/>
</dbReference>
<dbReference type="GO" id="GO:0016887">
    <property type="term" value="F:ATP hydrolysis activity"/>
    <property type="evidence" value="ECO:0007669"/>
    <property type="project" value="InterPro"/>
</dbReference>
<accession>A0A849BQA9</accession>
<dbReference type="PROSITE" id="PS00154">
    <property type="entry name" value="ATPASE_E1_E2"/>
    <property type="match status" value="1"/>
</dbReference>
<dbReference type="InterPro" id="IPR018303">
    <property type="entry name" value="ATPase_P-typ_P_site"/>
</dbReference>
<evidence type="ECO:0000256" key="13">
    <source>
        <dbReference type="RuleBase" id="RU362081"/>
    </source>
</evidence>
<evidence type="ECO:0000259" key="16">
    <source>
        <dbReference type="Pfam" id="PF19335"/>
    </source>
</evidence>
<dbReference type="InterPro" id="IPR059000">
    <property type="entry name" value="ATPase_P-type_domA"/>
</dbReference>
<dbReference type="SFLD" id="SFLDS00003">
    <property type="entry name" value="Haloacid_Dehalogenase"/>
    <property type="match status" value="1"/>
</dbReference>
<evidence type="ECO:0000256" key="5">
    <source>
        <dbReference type="ARBA" id="ARBA00022723"/>
    </source>
</evidence>
<dbReference type="InterPro" id="IPR044492">
    <property type="entry name" value="P_typ_ATPase_HD_dom"/>
</dbReference>
<evidence type="ECO:0000256" key="3">
    <source>
        <dbReference type="ARBA" id="ARBA00022475"/>
    </source>
</evidence>
<feature type="region of interest" description="Disordered" evidence="14">
    <location>
        <begin position="1"/>
        <end position="57"/>
    </location>
</feature>
<feature type="transmembrane region" description="Helical" evidence="13">
    <location>
        <begin position="210"/>
        <end position="227"/>
    </location>
</feature>
<dbReference type="Proteomes" id="UP000555552">
    <property type="component" value="Unassembled WGS sequence"/>
</dbReference>
<dbReference type="PRINTS" id="PR00943">
    <property type="entry name" value="CUATPASE"/>
</dbReference>
<dbReference type="SFLD" id="SFLDG00002">
    <property type="entry name" value="C1.7:_P-type_atpase_like"/>
    <property type="match status" value="1"/>
</dbReference>
<evidence type="ECO:0000256" key="9">
    <source>
        <dbReference type="ARBA" id="ARBA00022967"/>
    </source>
</evidence>
<keyword evidence="18" id="KW-1185">Reference proteome</keyword>
<dbReference type="CDD" id="cd02094">
    <property type="entry name" value="P-type_ATPase_Cu-like"/>
    <property type="match status" value="1"/>
</dbReference>
<dbReference type="GO" id="GO:0055070">
    <property type="term" value="P:copper ion homeostasis"/>
    <property type="evidence" value="ECO:0007669"/>
    <property type="project" value="TreeGrafter"/>
</dbReference>
<keyword evidence="6 13" id="KW-0547">Nucleotide-binding</keyword>
<keyword evidence="4 13" id="KW-0812">Transmembrane</keyword>
<dbReference type="SUPFAM" id="SSF81665">
    <property type="entry name" value="Calcium ATPase, transmembrane domain M"/>
    <property type="match status" value="1"/>
</dbReference>